<reference evidence="1 2" key="1">
    <citation type="submission" date="2017-04" db="EMBL/GenBank/DDBJ databases">
        <title>Draft genome sequence of Marssonina coronaria NL1: causal agent of apple blotch.</title>
        <authorList>
            <person name="Cheng Q."/>
        </authorList>
    </citation>
    <scope>NUCLEOTIDE SEQUENCE [LARGE SCALE GENOMIC DNA]</scope>
    <source>
        <strain evidence="1 2">NL1</strain>
    </source>
</reference>
<dbReference type="EMBL" id="MZNU01000313">
    <property type="protein sequence ID" value="OWP00700.1"/>
    <property type="molecule type" value="Genomic_DNA"/>
</dbReference>
<protein>
    <submittedName>
        <fullName evidence="1">Uncharacterized protein</fullName>
    </submittedName>
</protein>
<comment type="caution">
    <text evidence="1">The sequence shown here is derived from an EMBL/GenBank/DDBJ whole genome shotgun (WGS) entry which is preliminary data.</text>
</comment>
<dbReference type="InParanoid" id="A0A218YZB3"/>
<organism evidence="1 2">
    <name type="scientific">Diplocarpon coronariae</name>
    <dbReference type="NCBI Taxonomy" id="2795749"/>
    <lineage>
        <taxon>Eukaryota</taxon>
        <taxon>Fungi</taxon>
        <taxon>Dikarya</taxon>
        <taxon>Ascomycota</taxon>
        <taxon>Pezizomycotina</taxon>
        <taxon>Leotiomycetes</taxon>
        <taxon>Helotiales</taxon>
        <taxon>Drepanopezizaceae</taxon>
        <taxon>Diplocarpon</taxon>
    </lineage>
</organism>
<name>A0A218YZB3_9HELO</name>
<gene>
    <name evidence="1" type="ORF">B2J93_1085</name>
</gene>
<evidence type="ECO:0000313" key="1">
    <source>
        <dbReference type="EMBL" id="OWP00700.1"/>
    </source>
</evidence>
<dbReference type="AlphaFoldDB" id="A0A218YZB3"/>
<proteinExistence type="predicted"/>
<sequence>MTGSLRSSVAQHEAACTWKETHPDLALASHSSFPITPYGLQAVLPIQPHLVRGHAHTANAPVGAIALLGIDIASTNTHLPDGSFGQLHELRTAGYELRATNHAPRTAARGIEVAQLSSSLAGKQRLHDEKDPRRGDRTQVLILQALSQLSMR</sequence>
<keyword evidence="2" id="KW-1185">Reference proteome</keyword>
<evidence type="ECO:0000313" key="2">
    <source>
        <dbReference type="Proteomes" id="UP000242519"/>
    </source>
</evidence>
<accession>A0A218YZB3</accession>
<dbReference type="Proteomes" id="UP000242519">
    <property type="component" value="Unassembled WGS sequence"/>
</dbReference>